<dbReference type="RefSeq" id="WP_170035808.1">
    <property type="nucleotide sequence ID" value="NZ_JABDTL010000001.1"/>
</dbReference>
<dbReference type="Pfam" id="PF02534">
    <property type="entry name" value="T4SS-DNA_transf"/>
    <property type="match status" value="2"/>
</dbReference>
<dbReference type="InterPro" id="IPR051539">
    <property type="entry name" value="T4SS-coupling_protein"/>
</dbReference>
<feature type="transmembrane region" description="Helical" evidence="7">
    <location>
        <begin position="98"/>
        <end position="117"/>
    </location>
</feature>
<keyword evidence="5 7" id="KW-1133">Transmembrane helix</keyword>
<keyword evidence="4 7" id="KW-0812">Transmembrane</keyword>
<reference evidence="8 9" key="1">
    <citation type="submission" date="2020-08" db="EMBL/GenBank/DDBJ databases">
        <title>Genomic Encyclopedia of Type Strains, Phase IV (KMG-IV): sequencing the most valuable type-strain genomes for metagenomic binning, comparative biology and taxonomic classification.</title>
        <authorList>
            <person name="Goeker M."/>
        </authorList>
    </citation>
    <scope>NUCLEOTIDE SEQUENCE [LARGE SCALE GENOMIC DNA]</scope>
    <source>
        <strain evidence="8 9">DSM 29007</strain>
    </source>
</reference>
<dbReference type="GO" id="GO:0005886">
    <property type="term" value="C:plasma membrane"/>
    <property type="evidence" value="ECO:0007669"/>
    <property type="project" value="UniProtKB-SubCell"/>
</dbReference>
<evidence type="ECO:0000256" key="1">
    <source>
        <dbReference type="ARBA" id="ARBA00004651"/>
    </source>
</evidence>
<dbReference type="CDD" id="cd01127">
    <property type="entry name" value="TrwB_TraG_TraD_VirD4"/>
    <property type="match status" value="1"/>
</dbReference>
<comment type="similarity">
    <text evidence="2">Belongs to the VirD4/TraG family.</text>
</comment>
<dbReference type="InterPro" id="IPR027417">
    <property type="entry name" value="P-loop_NTPase"/>
</dbReference>
<evidence type="ECO:0000256" key="7">
    <source>
        <dbReference type="SAM" id="Phobius"/>
    </source>
</evidence>
<dbReference type="InterPro" id="IPR003688">
    <property type="entry name" value="TraG/VirD4"/>
</dbReference>
<dbReference type="PANTHER" id="PTHR37937">
    <property type="entry name" value="CONJUGATIVE TRANSFER: DNA TRANSPORT"/>
    <property type="match status" value="1"/>
</dbReference>
<evidence type="ECO:0000256" key="4">
    <source>
        <dbReference type="ARBA" id="ARBA00022692"/>
    </source>
</evidence>
<evidence type="ECO:0000256" key="5">
    <source>
        <dbReference type="ARBA" id="ARBA00022989"/>
    </source>
</evidence>
<feature type="transmembrane region" description="Helical" evidence="7">
    <location>
        <begin position="24"/>
        <end position="48"/>
    </location>
</feature>
<evidence type="ECO:0000313" key="9">
    <source>
        <dbReference type="Proteomes" id="UP000582837"/>
    </source>
</evidence>
<proteinExistence type="inferred from homology"/>
<keyword evidence="6 7" id="KW-0472">Membrane</keyword>
<evidence type="ECO:0000256" key="3">
    <source>
        <dbReference type="ARBA" id="ARBA00022475"/>
    </source>
</evidence>
<protein>
    <submittedName>
        <fullName evidence="8">Type IV secretion system protein VirD4</fullName>
    </submittedName>
</protein>
<evidence type="ECO:0000313" key="8">
    <source>
        <dbReference type="EMBL" id="MBB6070427.1"/>
    </source>
</evidence>
<organism evidence="8 9">
    <name type="scientific">Longimicrobium terrae</name>
    <dbReference type="NCBI Taxonomy" id="1639882"/>
    <lineage>
        <taxon>Bacteria</taxon>
        <taxon>Pseudomonadati</taxon>
        <taxon>Gemmatimonadota</taxon>
        <taxon>Longimicrobiia</taxon>
        <taxon>Longimicrobiales</taxon>
        <taxon>Longimicrobiaceae</taxon>
        <taxon>Longimicrobium</taxon>
    </lineage>
</organism>
<sequence length="673" mass="73784">MSAEPNGRAPLLTRERAAGGPTPLHALVMVGMLTVLGAMMGTTQWIASGFGYDPRLGRPIFAVPEEERIWFGWAALLVLGLALRMLKNREAWPRVPMLLLAAGLLAVLWEGPLYHPARILEWWPQLRSRPESEPVLLQARVIAALLSAFVGAAGFVAVRPARVRAASDSHGSAAWGTGDEFRATEAEAEELHRGGGLGAKLLLGRHDDGSLLVHSETSGHLLTVATTRSGKGIGTVLTNGLGYAGSMLFTDPKAECFFVTAEHRRNRLGHAVHVFDPFGVTLLEGQNPHGMRAFFNPMRMIPTFGPEGRLALVRARVLTETLILESKGENAFWDRLARQVGTGFILYIAVQFDSKRTQENAFPVVTPFGRDLLTLRFLTSLSSDDFQAVLAHMSISDHPEVRRVANVLLGADERTRQNIMTSVQSQLAFLDAPQMAEVLAEFVPDTLGRHSRPNPLPHADLSRIKMPGVRMTVYLVIPPSFLEAYAGWGRLMIVAINDIVTRTTAPPDLPVVAILDEFANWGKIDAVRRGVSLVGGYGIRYWLIVQDLQQVEDVYGKAWGTMFANASVKQLFGTSDLRTAKELSELTGDATIYSDSGNEGRSTDSAGWIGKGKSFGSNMAEKGRKLLLPDEVLGMARSKQLLLVRGHRPLYVDKLDYLDMPEVRGLYAPNPMY</sequence>
<keyword evidence="9" id="KW-1185">Reference proteome</keyword>
<accession>A0A841GP40</accession>
<dbReference type="SUPFAM" id="SSF52540">
    <property type="entry name" value="P-loop containing nucleoside triphosphate hydrolases"/>
    <property type="match status" value="1"/>
</dbReference>
<dbReference type="AlphaFoldDB" id="A0A841GP40"/>
<evidence type="ECO:0000256" key="2">
    <source>
        <dbReference type="ARBA" id="ARBA00008806"/>
    </source>
</evidence>
<evidence type="ECO:0000256" key="6">
    <source>
        <dbReference type="ARBA" id="ARBA00023136"/>
    </source>
</evidence>
<comment type="subcellular location">
    <subcellularLocation>
        <location evidence="1">Cell membrane</location>
        <topology evidence="1">Multi-pass membrane protein</topology>
    </subcellularLocation>
</comment>
<name>A0A841GP40_9BACT</name>
<dbReference type="PANTHER" id="PTHR37937:SF1">
    <property type="entry name" value="CONJUGATIVE TRANSFER: DNA TRANSPORT"/>
    <property type="match status" value="1"/>
</dbReference>
<gene>
    <name evidence="8" type="ORF">HNQ61_002046</name>
</gene>
<feature type="transmembrane region" description="Helical" evidence="7">
    <location>
        <begin position="137"/>
        <end position="158"/>
    </location>
</feature>
<dbReference type="Gene3D" id="3.40.50.300">
    <property type="entry name" value="P-loop containing nucleotide triphosphate hydrolases"/>
    <property type="match status" value="1"/>
</dbReference>
<dbReference type="Proteomes" id="UP000582837">
    <property type="component" value="Unassembled WGS sequence"/>
</dbReference>
<comment type="caution">
    <text evidence="8">The sequence shown here is derived from an EMBL/GenBank/DDBJ whole genome shotgun (WGS) entry which is preliminary data.</text>
</comment>
<keyword evidence="3" id="KW-1003">Cell membrane</keyword>
<feature type="transmembrane region" description="Helical" evidence="7">
    <location>
        <begin position="68"/>
        <end position="86"/>
    </location>
</feature>
<dbReference type="EMBL" id="JACHIA010000004">
    <property type="protein sequence ID" value="MBB6070427.1"/>
    <property type="molecule type" value="Genomic_DNA"/>
</dbReference>